<accession>A0A8S2EU56</accession>
<evidence type="ECO:0000313" key="3">
    <source>
        <dbReference type="EMBL" id="CAF4117639.1"/>
    </source>
</evidence>
<dbReference type="PROSITE" id="PS50297">
    <property type="entry name" value="ANK_REP_REGION"/>
    <property type="match status" value="1"/>
</dbReference>
<proteinExistence type="predicted"/>
<feature type="repeat" description="ANK" evidence="1">
    <location>
        <begin position="9"/>
        <end position="41"/>
    </location>
</feature>
<dbReference type="Pfam" id="PF00023">
    <property type="entry name" value="Ank"/>
    <property type="match status" value="1"/>
</dbReference>
<name>A0A8S2EU56_9BILA</name>
<protein>
    <recommendedName>
        <fullName evidence="5">Peptidase A2 domain-containing protein</fullName>
    </recommendedName>
</protein>
<dbReference type="Proteomes" id="UP000682733">
    <property type="component" value="Unassembled WGS sequence"/>
</dbReference>
<dbReference type="Gene3D" id="1.25.40.20">
    <property type="entry name" value="Ankyrin repeat-containing domain"/>
    <property type="match status" value="1"/>
</dbReference>
<evidence type="ECO:0000313" key="4">
    <source>
        <dbReference type="Proteomes" id="UP000677228"/>
    </source>
</evidence>
<sequence>MINRIYQPSDNTTLHVAVCHGHNEIVELLLQTGACRSMKDKYSLTPFEEDHPKSIFVWVDINLRNLRSPPSVAPITLRAKADTGAKTLVLNTEHCKKLNLACLGKGTYNDIELAYEKYSGVQIECYGKSATITVHGVIGLQNSSLGITALRSMQAFIDIIGMRLIF</sequence>
<evidence type="ECO:0000256" key="1">
    <source>
        <dbReference type="PROSITE-ProRule" id="PRU00023"/>
    </source>
</evidence>
<dbReference type="InterPro" id="IPR036770">
    <property type="entry name" value="Ankyrin_rpt-contain_sf"/>
</dbReference>
<dbReference type="EMBL" id="CAJNOK010020041">
    <property type="protein sequence ID" value="CAF1309880.1"/>
    <property type="molecule type" value="Genomic_DNA"/>
</dbReference>
<dbReference type="AlphaFoldDB" id="A0A8S2EU56"/>
<evidence type="ECO:0008006" key="5">
    <source>
        <dbReference type="Google" id="ProtNLM"/>
    </source>
</evidence>
<reference evidence="2" key="1">
    <citation type="submission" date="2021-02" db="EMBL/GenBank/DDBJ databases">
        <authorList>
            <person name="Nowell W R."/>
        </authorList>
    </citation>
    <scope>NUCLEOTIDE SEQUENCE</scope>
</reference>
<comment type="caution">
    <text evidence="2">The sequence shown here is derived from an EMBL/GenBank/DDBJ whole genome shotgun (WGS) entry which is preliminary data.</text>
</comment>
<dbReference type="PROSITE" id="PS50088">
    <property type="entry name" value="ANK_REPEAT"/>
    <property type="match status" value="1"/>
</dbReference>
<gene>
    <name evidence="2" type="ORF">OVA965_LOCUS28931</name>
    <name evidence="3" type="ORF">TMI583_LOCUS29697</name>
</gene>
<organism evidence="2 4">
    <name type="scientific">Didymodactylos carnosus</name>
    <dbReference type="NCBI Taxonomy" id="1234261"/>
    <lineage>
        <taxon>Eukaryota</taxon>
        <taxon>Metazoa</taxon>
        <taxon>Spiralia</taxon>
        <taxon>Gnathifera</taxon>
        <taxon>Rotifera</taxon>
        <taxon>Eurotatoria</taxon>
        <taxon>Bdelloidea</taxon>
        <taxon>Philodinida</taxon>
        <taxon>Philodinidae</taxon>
        <taxon>Didymodactylos</taxon>
    </lineage>
</organism>
<dbReference type="Proteomes" id="UP000677228">
    <property type="component" value="Unassembled WGS sequence"/>
</dbReference>
<dbReference type="EMBL" id="CAJOBA010041629">
    <property type="protein sequence ID" value="CAF4117639.1"/>
    <property type="molecule type" value="Genomic_DNA"/>
</dbReference>
<dbReference type="SMART" id="SM00248">
    <property type="entry name" value="ANK"/>
    <property type="match status" value="1"/>
</dbReference>
<evidence type="ECO:0000313" key="2">
    <source>
        <dbReference type="EMBL" id="CAF1309880.1"/>
    </source>
</evidence>
<dbReference type="SUPFAM" id="SSF48403">
    <property type="entry name" value="Ankyrin repeat"/>
    <property type="match status" value="1"/>
</dbReference>
<keyword evidence="1" id="KW-0040">ANK repeat</keyword>
<dbReference type="InterPro" id="IPR002110">
    <property type="entry name" value="Ankyrin_rpt"/>
</dbReference>